<feature type="signal peptide" evidence="15">
    <location>
        <begin position="1"/>
        <end position="23"/>
    </location>
</feature>
<dbReference type="GO" id="GO:0005506">
    <property type="term" value="F:iron ion binding"/>
    <property type="evidence" value="ECO:0007669"/>
    <property type="project" value="InterPro"/>
</dbReference>
<keyword evidence="9" id="KW-0275">Fatty acid biosynthesis</keyword>
<dbReference type="GeneID" id="109718934"/>
<proteinExistence type="inferred from homology"/>
<comment type="similarity">
    <text evidence="1">Belongs to the cytochrome P450 family.</text>
</comment>
<keyword evidence="3" id="KW-0349">Heme</keyword>
<dbReference type="InterPro" id="IPR036396">
    <property type="entry name" value="Cyt_P450_sf"/>
</dbReference>
<keyword evidence="8" id="KW-0443">Lipid metabolism</keyword>
<dbReference type="RefSeq" id="XP_020101019.1">
    <property type="nucleotide sequence ID" value="XM_020245430.1"/>
</dbReference>
<accession>A0A6P5FYB5</accession>
<keyword evidence="15" id="KW-0732">Signal</keyword>
<keyword evidence="5" id="KW-0925">Oxylipin biosynthesis</keyword>
<feature type="chain" id="PRO_5027761225" description="hydroperoxide dehydratase" evidence="15">
    <location>
        <begin position="24"/>
        <end position="492"/>
    </location>
</feature>
<gene>
    <name evidence="17" type="primary">LOC109718934</name>
</gene>
<evidence type="ECO:0000256" key="1">
    <source>
        <dbReference type="ARBA" id="ARBA00010617"/>
    </source>
</evidence>
<evidence type="ECO:0000256" key="9">
    <source>
        <dbReference type="ARBA" id="ARBA00023160"/>
    </source>
</evidence>
<sequence length="492" mass="54604">MMITTASMALRPTLLLASTAASGGPPRAIPGSYGLPLLGPLKDRLDYFWFQGPDEFFRRRMAAHGSTVFRTNMPPTFPFFVGVDPRVVALLDCASFAALFDASLVDKRDVLIGPYTPSLAFTGGTRVAVYLDPSEPAHARVKSFCLDLLRRNARAWPSEFLRSLDAMLSAVESDMPSAGKPANFVLPLQKCIFSFLCRCMVGADPSADPTIAEFGFAMLDKWLALQLLPTQKVGVIPQPLEELLLHSFPFPFALVSGDYRKLYDFVDKHGGEVVRLAEAEYGLKKDEAINNILFVLGFNAFGGFSVFFPFLISSIGGDRSGLRAKLREEARRVLEAKELGFEAVREMELVRSAVYEVLRMKPPVPLQYGRARADFVLRSHDAAFQVAKGELLCGYQPAAMRDPRVFDDPDSFVPERFVGERGRALLQYLYWSNGPETGRPTTENKQCAAKDYVVDTACLLVAEMFRRYDDFQCDDGGLAFTKLDKATMAQVK</sequence>
<dbReference type="Proteomes" id="UP000515123">
    <property type="component" value="Linkage group 12"/>
</dbReference>
<evidence type="ECO:0000256" key="11">
    <source>
        <dbReference type="ARBA" id="ARBA00057103"/>
    </source>
</evidence>
<keyword evidence="6" id="KW-0276">Fatty acid metabolism</keyword>
<keyword evidence="4" id="KW-0479">Metal-binding</keyword>
<keyword evidence="14" id="KW-1133">Transmembrane helix</keyword>
<dbReference type="EC" id="4.2.1.92" evidence="13"/>
<dbReference type="Gene3D" id="1.10.630.10">
    <property type="entry name" value="Cytochrome P450"/>
    <property type="match status" value="1"/>
</dbReference>
<comment type="function">
    <text evidence="11">Involved in the biosynthesis of jasmonic acid, a growth regulator that is implicated also as a signaling molecule in plant defense. Converts 13-hydroperoxylinolenic acid to 12,13-epoxylinolenic acid.</text>
</comment>
<evidence type="ECO:0000313" key="17">
    <source>
        <dbReference type="RefSeq" id="XP_020101019.1"/>
    </source>
</evidence>
<evidence type="ECO:0000256" key="13">
    <source>
        <dbReference type="ARBA" id="ARBA00067081"/>
    </source>
</evidence>
<evidence type="ECO:0000256" key="5">
    <source>
        <dbReference type="ARBA" id="ARBA00022767"/>
    </source>
</evidence>
<reference evidence="17" key="2">
    <citation type="submission" date="2025-08" db="UniProtKB">
        <authorList>
            <consortium name="RefSeq"/>
        </authorList>
    </citation>
    <scope>IDENTIFICATION</scope>
    <source>
        <tissue evidence="17">Leaf</tissue>
    </source>
</reference>
<evidence type="ECO:0000256" key="8">
    <source>
        <dbReference type="ARBA" id="ARBA00023098"/>
    </source>
</evidence>
<evidence type="ECO:0000256" key="2">
    <source>
        <dbReference type="ARBA" id="ARBA00022516"/>
    </source>
</evidence>
<evidence type="ECO:0000256" key="7">
    <source>
        <dbReference type="ARBA" id="ARBA00023004"/>
    </source>
</evidence>
<evidence type="ECO:0000256" key="3">
    <source>
        <dbReference type="ARBA" id="ARBA00022617"/>
    </source>
</evidence>
<dbReference type="FunFam" id="1.10.630.10:FF:000024">
    <property type="entry name" value="Allene oxide synthase, chloroplastic"/>
    <property type="match status" value="1"/>
</dbReference>
<dbReference type="GO" id="GO:0031408">
    <property type="term" value="P:oxylipin biosynthetic process"/>
    <property type="evidence" value="ECO:0007669"/>
    <property type="project" value="UniProtKB-KW"/>
</dbReference>
<name>A0A6P5FYB5_ANACO</name>
<dbReference type="GO" id="GO:0016125">
    <property type="term" value="P:sterol metabolic process"/>
    <property type="evidence" value="ECO:0007669"/>
    <property type="project" value="TreeGrafter"/>
</dbReference>
<keyword evidence="2" id="KW-0444">Lipid biosynthesis</keyword>
<evidence type="ECO:0000256" key="10">
    <source>
        <dbReference type="ARBA" id="ARBA00023239"/>
    </source>
</evidence>
<evidence type="ECO:0000256" key="4">
    <source>
        <dbReference type="ARBA" id="ARBA00022723"/>
    </source>
</evidence>
<dbReference type="CDD" id="cd11071">
    <property type="entry name" value="CYP74"/>
    <property type="match status" value="1"/>
</dbReference>
<protein>
    <recommendedName>
        <fullName evidence="13">hydroperoxide dehydratase</fullName>
        <ecNumber evidence="13">4.2.1.92</ecNumber>
    </recommendedName>
</protein>
<reference evidence="16" key="1">
    <citation type="journal article" date="2015" name="Nat. Genet.">
        <title>The pineapple genome and the evolution of CAM photosynthesis.</title>
        <authorList>
            <person name="Ming R."/>
            <person name="VanBuren R."/>
            <person name="Wai C.M."/>
            <person name="Tang H."/>
            <person name="Schatz M.C."/>
            <person name="Bowers J.E."/>
            <person name="Lyons E."/>
            <person name="Wang M.L."/>
            <person name="Chen J."/>
            <person name="Biggers E."/>
            <person name="Zhang J."/>
            <person name="Huang L."/>
            <person name="Zhang L."/>
            <person name="Miao W."/>
            <person name="Zhang J."/>
            <person name="Ye Z."/>
            <person name="Miao C."/>
            <person name="Lin Z."/>
            <person name="Wang H."/>
            <person name="Zhou H."/>
            <person name="Yim W.C."/>
            <person name="Priest H.D."/>
            <person name="Zheng C."/>
            <person name="Woodhouse M."/>
            <person name="Edger P.P."/>
            <person name="Guyot R."/>
            <person name="Guo H.B."/>
            <person name="Guo H."/>
            <person name="Zheng G."/>
            <person name="Singh R."/>
            <person name="Sharma A."/>
            <person name="Min X."/>
            <person name="Zheng Y."/>
            <person name="Lee H."/>
            <person name="Gurtowski J."/>
            <person name="Sedlazeck F.J."/>
            <person name="Harkess A."/>
            <person name="McKain M.R."/>
            <person name="Liao Z."/>
            <person name="Fang J."/>
            <person name="Liu J."/>
            <person name="Zhang X."/>
            <person name="Zhang Q."/>
            <person name="Hu W."/>
            <person name="Qin Y."/>
            <person name="Wang K."/>
            <person name="Chen L.Y."/>
            <person name="Shirley N."/>
            <person name="Lin Y.R."/>
            <person name="Liu L.Y."/>
            <person name="Hernandez A.G."/>
            <person name="Wright C.L."/>
            <person name="Bulone V."/>
            <person name="Tuskan G.A."/>
            <person name="Heath K."/>
            <person name="Zee F."/>
            <person name="Moore P.H."/>
            <person name="Sunkar R."/>
            <person name="Leebens-Mack J.H."/>
            <person name="Mockler T."/>
            <person name="Bennetzen J.L."/>
            <person name="Freeling M."/>
            <person name="Sankoff D."/>
            <person name="Paterson A.H."/>
            <person name="Zhu X."/>
            <person name="Yang X."/>
            <person name="Smith J.A."/>
            <person name="Cushman J.C."/>
            <person name="Paull R.E."/>
            <person name="Yu Q."/>
        </authorList>
    </citation>
    <scope>NUCLEOTIDE SEQUENCE [LARGE SCALE GENOMIC DNA]</scope>
    <source>
        <strain evidence="16">cv. F153</strain>
    </source>
</reference>
<dbReference type="InterPro" id="IPR001128">
    <property type="entry name" value="Cyt_P450"/>
</dbReference>
<dbReference type="AlphaFoldDB" id="A0A6P5FYB5"/>
<dbReference type="SUPFAM" id="SSF48264">
    <property type="entry name" value="Cytochrome P450"/>
    <property type="match status" value="1"/>
</dbReference>
<dbReference type="GO" id="GO:0016705">
    <property type="term" value="F:oxidoreductase activity, acting on paired donors, with incorporation or reduction of molecular oxygen"/>
    <property type="evidence" value="ECO:0007669"/>
    <property type="project" value="InterPro"/>
</dbReference>
<dbReference type="Gramene" id="Aco000052.1.mrna1">
    <property type="protein sequence ID" value="Aco000052.1.mrna1.cds1"/>
    <property type="gene ID" value="Aco000052.1.path1"/>
</dbReference>
<comment type="pathway">
    <text evidence="12">Lipid metabolism; oxylipin biosynthesis.</text>
</comment>
<keyword evidence="14" id="KW-0472">Membrane</keyword>
<dbReference type="PANTHER" id="PTHR24286">
    <property type="entry name" value="CYTOCHROME P450 26"/>
    <property type="match status" value="1"/>
</dbReference>
<keyword evidence="10 17" id="KW-0456">Lyase</keyword>
<keyword evidence="14" id="KW-0812">Transmembrane</keyword>
<dbReference type="GO" id="GO:0020037">
    <property type="term" value="F:heme binding"/>
    <property type="evidence" value="ECO:0007669"/>
    <property type="project" value="InterPro"/>
</dbReference>
<dbReference type="Pfam" id="PF00067">
    <property type="entry name" value="p450"/>
    <property type="match status" value="1"/>
</dbReference>
<organism evidence="16 17">
    <name type="scientific">Ananas comosus</name>
    <name type="common">Pineapple</name>
    <name type="synonym">Ananas ananas</name>
    <dbReference type="NCBI Taxonomy" id="4615"/>
    <lineage>
        <taxon>Eukaryota</taxon>
        <taxon>Viridiplantae</taxon>
        <taxon>Streptophyta</taxon>
        <taxon>Embryophyta</taxon>
        <taxon>Tracheophyta</taxon>
        <taxon>Spermatophyta</taxon>
        <taxon>Magnoliopsida</taxon>
        <taxon>Liliopsida</taxon>
        <taxon>Poales</taxon>
        <taxon>Bromeliaceae</taxon>
        <taxon>Bromelioideae</taxon>
        <taxon>Ananas</taxon>
    </lineage>
</organism>
<dbReference type="GO" id="GO:0004497">
    <property type="term" value="F:monooxygenase activity"/>
    <property type="evidence" value="ECO:0007669"/>
    <property type="project" value="InterPro"/>
</dbReference>
<evidence type="ECO:0000256" key="12">
    <source>
        <dbReference type="ARBA" id="ARBA00060657"/>
    </source>
</evidence>
<dbReference type="GO" id="GO:0006633">
    <property type="term" value="P:fatty acid biosynthetic process"/>
    <property type="evidence" value="ECO:0007669"/>
    <property type="project" value="UniProtKB-KW"/>
</dbReference>
<evidence type="ECO:0000256" key="15">
    <source>
        <dbReference type="SAM" id="SignalP"/>
    </source>
</evidence>
<evidence type="ECO:0000256" key="14">
    <source>
        <dbReference type="SAM" id="Phobius"/>
    </source>
</evidence>
<keyword evidence="7" id="KW-0408">Iron</keyword>
<keyword evidence="16" id="KW-1185">Reference proteome</keyword>
<evidence type="ECO:0000313" key="16">
    <source>
        <dbReference type="Proteomes" id="UP000515123"/>
    </source>
</evidence>
<evidence type="ECO:0000256" key="6">
    <source>
        <dbReference type="ARBA" id="ARBA00022832"/>
    </source>
</evidence>
<dbReference type="OrthoDB" id="2789670at2759"/>
<dbReference type="PANTHER" id="PTHR24286:SF49">
    <property type="entry name" value="INACTIVE LINOLENATE HYDROPEROXIDE LYASE-RELATED"/>
    <property type="match status" value="1"/>
</dbReference>
<feature type="transmembrane region" description="Helical" evidence="14">
    <location>
        <begin position="292"/>
        <end position="317"/>
    </location>
</feature>
<dbReference type="GO" id="GO:0009978">
    <property type="term" value="F:allene oxide synthase activity"/>
    <property type="evidence" value="ECO:0007669"/>
    <property type="project" value="UniProtKB-EC"/>
</dbReference>